<dbReference type="InterPro" id="IPR001781">
    <property type="entry name" value="Znf_LIM"/>
</dbReference>
<gene>
    <name evidence="6" type="ORF">OXX778_LOCUS2382</name>
</gene>
<dbReference type="SMART" id="SM00132">
    <property type="entry name" value="LIM"/>
    <property type="match status" value="1"/>
</dbReference>
<dbReference type="AlphaFoldDB" id="A0A813MMR7"/>
<accession>A0A813MMR7</accession>
<evidence type="ECO:0000256" key="3">
    <source>
        <dbReference type="ARBA" id="ARBA00023038"/>
    </source>
</evidence>
<dbReference type="Proteomes" id="UP000663879">
    <property type="component" value="Unassembled WGS sequence"/>
</dbReference>
<dbReference type="PROSITE" id="PS00478">
    <property type="entry name" value="LIM_DOMAIN_1"/>
    <property type="match status" value="1"/>
</dbReference>
<proteinExistence type="predicted"/>
<dbReference type="GO" id="GO:0046872">
    <property type="term" value="F:metal ion binding"/>
    <property type="evidence" value="ECO:0007669"/>
    <property type="project" value="UniProtKB-KW"/>
</dbReference>
<evidence type="ECO:0000313" key="6">
    <source>
        <dbReference type="EMBL" id="CAF0724022.1"/>
    </source>
</evidence>
<keyword evidence="2 4" id="KW-0862">Zinc</keyword>
<dbReference type="PROSITE" id="PS50023">
    <property type="entry name" value="LIM_DOMAIN_2"/>
    <property type="match status" value="1"/>
</dbReference>
<evidence type="ECO:0000259" key="5">
    <source>
        <dbReference type="PROSITE" id="PS50023"/>
    </source>
</evidence>
<reference evidence="6" key="1">
    <citation type="submission" date="2021-02" db="EMBL/GenBank/DDBJ databases">
        <authorList>
            <person name="Nowell W R."/>
        </authorList>
    </citation>
    <scope>NUCLEOTIDE SEQUENCE</scope>
    <source>
        <strain evidence="6">Ploen Becks lab</strain>
    </source>
</reference>
<evidence type="ECO:0000313" key="7">
    <source>
        <dbReference type="Proteomes" id="UP000663879"/>
    </source>
</evidence>
<keyword evidence="7" id="KW-1185">Reference proteome</keyword>
<dbReference type="Gene3D" id="2.10.110.10">
    <property type="entry name" value="Cysteine Rich Protein"/>
    <property type="match status" value="1"/>
</dbReference>
<dbReference type="EMBL" id="CAJNOC010000184">
    <property type="protein sequence ID" value="CAF0724022.1"/>
    <property type="molecule type" value="Genomic_DNA"/>
</dbReference>
<dbReference type="Pfam" id="PF00412">
    <property type="entry name" value="LIM"/>
    <property type="match status" value="1"/>
</dbReference>
<keyword evidence="3 4" id="KW-0440">LIM domain</keyword>
<evidence type="ECO:0000256" key="2">
    <source>
        <dbReference type="ARBA" id="ARBA00022833"/>
    </source>
</evidence>
<evidence type="ECO:0000256" key="1">
    <source>
        <dbReference type="ARBA" id="ARBA00022723"/>
    </source>
</evidence>
<dbReference type="CDD" id="cd08368">
    <property type="entry name" value="LIM"/>
    <property type="match status" value="1"/>
</dbReference>
<evidence type="ECO:0000256" key="4">
    <source>
        <dbReference type="PROSITE-ProRule" id="PRU00125"/>
    </source>
</evidence>
<sequence>MIKCCRCHKFIYDQKEATYLVGKKWHKSCFSCDSCGTQLYHNYNYQSDKLFCSACNLKTYGPTKSSYFMARWKNRNIAENLK</sequence>
<dbReference type="OrthoDB" id="8062037at2759"/>
<organism evidence="6 7">
    <name type="scientific">Brachionus calyciflorus</name>
    <dbReference type="NCBI Taxonomy" id="104777"/>
    <lineage>
        <taxon>Eukaryota</taxon>
        <taxon>Metazoa</taxon>
        <taxon>Spiralia</taxon>
        <taxon>Gnathifera</taxon>
        <taxon>Rotifera</taxon>
        <taxon>Eurotatoria</taxon>
        <taxon>Monogononta</taxon>
        <taxon>Pseudotrocha</taxon>
        <taxon>Ploima</taxon>
        <taxon>Brachionidae</taxon>
        <taxon>Brachionus</taxon>
    </lineage>
</organism>
<feature type="domain" description="LIM zinc-binding" evidence="5">
    <location>
        <begin position="2"/>
        <end position="62"/>
    </location>
</feature>
<name>A0A813MMR7_9BILA</name>
<keyword evidence="1 4" id="KW-0479">Metal-binding</keyword>
<comment type="caution">
    <text evidence="6">The sequence shown here is derived from an EMBL/GenBank/DDBJ whole genome shotgun (WGS) entry which is preliminary data.</text>
</comment>
<protein>
    <recommendedName>
        <fullName evidence="5">LIM zinc-binding domain-containing protein</fullName>
    </recommendedName>
</protein>